<organism evidence="2 3">
    <name type="scientific">Prorocentrum cordatum</name>
    <dbReference type="NCBI Taxonomy" id="2364126"/>
    <lineage>
        <taxon>Eukaryota</taxon>
        <taxon>Sar</taxon>
        <taxon>Alveolata</taxon>
        <taxon>Dinophyceae</taxon>
        <taxon>Prorocentrales</taxon>
        <taxon>Prorocentraceae</taxon>
        <taxon>Prorocentrum</taxon>
    </lineage>
</organism>
<gene>
    <name evidence="2" type="ORF">PCOR1329_LOCUS72547</name>
</gene>
<comment type="caution">
    <text evidence="2">The sequence shown here is derived from an EMBL/GenBank/DDBJ whole genome shotgun (WGS) entry which is preliminary data.</text>
</comment>
<reference evidence="2" key="1">
    <citation type="submission" date="2023-10" db="EMBL/GenBank/DDBJ databases">
        <authorList>
            <person name="Chen Y."/>
            <person name="Shah S."/>
            <person name="Dougan E. K."/>
            <person name="Thang M."/>
            <person name="Chan C."/>
        </authorList>
    </citation>
    <scope>NUCLEOTIDE SEQUENCE [LARGE SCALE GENOMIC DNA]</scope>
</reference>
<evidence type="ECO:0000256" key="1">
    <source>
        <dbReference type="SAM" id="MobiDB-lite"/>
    </source>
</evidence>
<name>A0ABN9X1N3_9DINO</name>
<feature type="region of interest" description="Disordered" evidence="1">
    <location>
        <begin position="144"/>
        <end position="221"/>
    </location>
</feature>
<sequence length="266" mass="26634">DQLAAAPRGAAAAAVPPRSAEGPRAAAPEASAAAPSTAAGGRSLRPRQPYVVRRHLELWGFTAGCGRCRDIEQGTEVLTTAPHSAGCRARIGAMLRGAAGAGDVGGSFAKAAAEGGRGGGDQDGQQSRASPGDVEALLANAAAAGRRGGGDQDGLPPPSASAASRSSTGRREGGRLRPQRPRRAARDARRPPRREGSCQRGARPGLCGPVQSTRTGRMGSLPKGAVASFATSLPHAASSVLEHGRSSSLQGTLAGAVPRCPALIGQ</sequence>
<keyword evidence="3" id="KW-1185">Reference proteome</keyword>
<feature type="compositionally biased region" description="Low complexity" evidence="1">
    <location>
        <begin position="1"/>
        <end position="42"/>
    </location>
</feature>
<accession>A0ABN9X1N3</accession>
<feature type="region of interest" description="Disordered" evidence="1">
    <location>
        <begin position="1"/>
        <end position="45"/>
    </location>
</feature>
<feature type="region of interest" description="Disordered" evidence="1">
    <location>
        <begin position="112"/>
        <end position="132"/>
    </location>
</feature>
<feature type="compositionally biased region" description="Basic and acidic residues" evidence="1">
    <location>
        <begin position="184"/>
        <end position="197"/>
    </location>
</feature>
<evidence type="ECO:0000313" key="2">
    <source>
        <dbReference type="EMBL" id="CAK0893081.1"/>
    </source>
</evidence>
<protein>
    <submittedName>
        <fullName evidence="2">Uncharacterized protein</fullName>
    </submittedName>
</protein>
<evidence type="ECO:0000313" key="3">
    <source>
        <dbReference type="Proteomes" id="UP001189429"/>
    </source>
</evidence>
<dbReference type="EMBL" id="CAUYUJ010019706">
    <property type="protein sequence ID" value="CAK0893081.1"/>
    <property type="molecule type" value="Genomic_DNA"/>
</dbReference>
<dbReference type="Proteomes" id="UP001189429">
    <property type="component" value="Unassembled WGS sequence"/>
</dbReference>
<feature type="non-terminal residue" evidence="2">
    <location>
        <position position="1"/>
    </location>
</feature>
<proteinExistence type="predicted"/>